<keyword evidence="2" id="KW-0274">FAD</keyword>
<evidence type="ECO:0000256" key="2">
    <source>
        <dbReference type="ARBA" id="ARBA00022827"/>
    </source>
</evidence>
<name>A0A3G8YLC1_9DEIO</name>
<dbReference type="GO" id="GO:0051536">
    <property type="term" value="F:iron-sulfur cluster binding"/>
    <property type="evidence" value="ECO:0007669"/>
    <property type="project" value="InterPro"/>
</dbReference>
<gene>
    <name evidence="5" type="ORF">EHF33_03300</name>
</gene>
<dbReference type="OrthoDB" id="9810588at2"/>
<proteinExistence type="predicted"/>
<dbReference type="KEGG" id="dph:EHF33_03300"/>
<evidence type="ECO:0000256" key="1">
    <source>
        <dbReference type="ARBA" id="ARBA00022630"/>
    </source>
</evidence>
<protein>
    <submittedName>
        <fullName evidence="5">(2Fe-2S)-binding protein</fullName>
    </submittedName>
</protein>
<dbReference type="CDD" id="cd00207">
    <property type="entry name" value="fer2"/>
    <property type="match status" value="1"/>
</dbReference>
<dbReference type="Gene3D" id="3.10.20.30">
    <property type="match status" value="1"/>
</dbReference>
<dbReference type="SUPFAM" id="SSF54292">
    <property type="entry name" value="2Fe-2S ferredoxin-like"/>
    <property type="match status" value="1"/>
</dbReference>
<dbReference type="InterPro" id="IPR036010">
    <property type="entry name" value="2Fe-2S_ferredoxin-like_sf"/>
</dbReference>
<organism evidence="5 6">
    <name type="scientific">Deinococcus psychrotolerans</name>
    <dbReference type="NCBI Taxonomy" id="2489213"/>
    <lineage>
        <taxon>Bacteria</taxon>
        <taxon>Thermotogati</taxon>
        <taxon>Deinococcota</taxon>
        <taxon>Deinococci</taxon>
        <taxon>Deinococcales</taxon>
        <taxon>Deinococcaceae</taxon>
        <taxon>Deinococcus</taxon>
    </lineage>
</organism>
<dbReference type="RefSeq" id="WP_124867863.1">
    <property type="nucleotide sequence ID" value="NZ_CP034183.1"/>
</dbReference>
<sequence>MITLTVNGYGEFQVQDNERLVLALERSGVDILHRCGGVARCTTCKVEFSVGEPFQMTQAEHDKLEEKGLSGVRLSCQILCQHDMTLTPVQTEKNSGLEAGKTPAETVEPEPVWIERS</sequence>
<keyword evidence="6" id="KW-1185">Reference proteome</keyword>
<accession>A0A3G8YLC1</accession>
<evidence type="ECO:0000256" key="3">
    <source>
        <dbReference type="SAM" id="MobiDB-lite"/>
    </source>
</evidence>
<keyword evidence="1" id="KW-0285">Flavoprotein</keyword>
<reference evidence="5 6" key="1">
    <citation type="submission" date="2018-11" db="EMBL/GenBank/DDBJ databases">
        <title>Deinococcus shelandsis sp. nov., isolated from South Shetland Islands soil of Antarctica.</title>
        <authorList>
            <person name="Tian J."/>
        </authorList>
    </citation>
    <scope>NUCLEOTIDE SEQUENCE [LARGE SCALE GENOMIC DNA]</scope>
    <source>
        <strain evidence="5 6">S14-83T</strain>
    </source>
</reference>
<dbReference type="Pfam" id="PF00111">
    <property type="entry name" value="Fer2"/>
    <property type="match status" value="1"/>
</dbReference>
<dbReference type="PANTHER" id="PTHR43644:SF1">
    <property type="entry name" value="NAD(P)H-FLAVIN REDUCTASE"/>
    <property type="match status" value="1"/>
</dbReference>
<evidence type="ECO:0000259" key="4">
    <source>
        <dbReference type="PROSITE" id="PS51085"/>
    </source>
</evidence>
<dbReference type="Proteomes" id="UP000276417">
    <property type="component" value="Chromosome 1"/>
</dbReference>
<dbReference type="AlphaFoldDB" id="A0A3G8YLC1"/>
<evidence type="ECO:0000313" key="5">
    <source>
        <dbReference type="EMBL" id="AZI41896.1"/>
    </source>
</evidence>
<dbReference type="InterPro" id="IPR001041">
    <property type="entry name" value="2Fe-2S_ferredoxin-type"/>
</dbReference>
<feature type="region of interest" description="Disordered" evidence="3">
    <location>
        <begin position="91"/>
        <end position="117"/>
    </location>
</feature>
<feature type="domain" description="2Fe-2S ferredoxin-type" evidence="4">
    <location>
        <begin position="1"/>
        <end position="92"/>
    </location>
</feature>
<dbReference type="EMBL" id="CP034183">
    <property type="protein sequence ID" value="AZI41896.1"/>
    <property type="molecule type" value="Genomic_DNA"/>
</dbReference>
<dbReference type="PANTHER" id="PTHR43644">
    <property type="entry name" value="NA(+)-TRANSLOCATING NADH-QUINONE REDUCTASE SUBUNIT"/>
    <property type="match status" value="1"/>
</dbReference>
<dbReference type="InterPro" id="IPR012675">
    <property type="entry name" value="Beta-grasp_dom_sf"/>
</dbReference>
<evidence type="ECO:0000313" key="6">
    <source>
        <dbReference type="Proteomes" id="UP000276417"/>
    </source>
</evidence>
<dbReference type="PROSITE" id="PS51085">
    <property type="entry name" value="2FE2S_FER_2"/>
    <property type="match status" value="1"/>
</dbReference>